<keyword evidence="2" id="KW-1185">Reference proteome</keyword>
<name>A0A8X6JNU4_NEPPI</name>
<proteinExistence type="predicted"/>
<dbReference type="Proteomes" id="UP000887013">
    <property type="component" value="Unassembled WGS sequence"/>
</dbReference>
<evidence type="ECO:0000313" key="2">
    <source>
        <dbReference type="Proteomes" id="UP000887013"/>
    </source>
</evidence>
<reference evidence="1" key="1">
    <citation type="submission" date="2020-08" db="EMBL/GenBank/DDBJ databases">
        <title>Multicomponent nature underlies the extraordinary mechanical properties of spider dragline silk.</title>
        <authorList>
            <person name="Kono N."/>
            <person name="Nakamura H."/>
            <person name="Mori M."/>
            <person name="Yoshida Y."/>
            <person name="Ohtoshi R."/>
            <person name="Malay A.D."/>
            <person name="Moran D.A.P."/>
            <person name="Tomita M."/>
            <person name="Numata K."/>
            <person name="Arakawa K."/>
        </authorList>
    </citation>
    <scope>NUCLEOTIDE SEQUENCE</scope>
</reference>
<dbReference type="EMBL" id="BMAW01091035">
    <property type="protein sequence ID" value="GFS47632.1"/>
    <property type="molecule type" value="Genomic_DNA"/>
</dbReference>
<protein>
    <submittedName>
        <fullName evidence="1">Uncharacterized protein</fullName>
    </submittedName>
</protein>
<sequence length="97" mass="10922">MDDQLLDLPVALSPERLEHKYPFPRHPLSGNLLPSPLNSGKPGLTDCRKKIYSSCRGKFLTLSWLQLILSVNNSRIRIEECSDLVIIYVRSSQVSVG</sequence>
<evidence type="ECO:0000313" key="1">
    <source>
        <dbReference type="EMBL" id="GFS47632.1"/>
    </source>
</evidence>
<dbReference type="AlphaFoldDB" id="A0A8X6JNU4"/>
<accession>A0A8X6JNU4</accession>
<comment type="caution">
    <text evidence="1">The sequence shown here is derived from an EMBL/GenBank/DDBJ whole genome shotgun (WGS) entry which is preliminary data.</text>
</comment>
<organism evidence="1 2">
    <name type="scientific">Nephila pilipes</name>
    <name type="common">Giant wood spider</name>
    <name type="synonym">Nephila maculata</name>
    <dbReference type="NCBI Taxonomy" id="299642"/>
    <lineage>
        <taxon>Eukaryota</taxon>
        <taxon>Metazoa</taxon>
        <taxon>Ecdysozoa</taxon>
        <taxon>Arthropoda</taxon>
        <taxon>Chelicerata</taxon>
        <taxon>Arachnida</taxon>
        <taxon>Araneae</taxon>
        <taxon>Araneomorphae</taxon>
        <taxon>Entelegynae</taxon>
        <taxon>Araneoidea</taxon>
        <taxon>Nephilidae</taxon>
        <taxon>Nephila</taxon>
    </lineage>
</organism>
<gene>
    <name evidence="1" type="ORF">NPIL_495221</name>
</gene>